<evidence type="ECO:0000256" key="1">
    <source>
        <dbReference type="ARBA" id="ARBA00004726"/>
    </source>
</evidence>
<evidence type="ECO:0000256" key="11">
    <source>
        <dbReference type="ARBA" id="ARBA00023268"/>
    </source>
</evidence>
<dbReference type="GO" id="GO:0003919">
    <property type="term" value="F:FMN adenylyltransferase activity"/>
    <property type="evidence" value="ECO:0007669"/>
    <property type="project" value="UniProtKB-UniRule"/>
</dbReference>
<dbReference type="PANTHER" id="PTHR22749:SF6">
    <property type="entry name" value="RIBOFLAVIN KINASE"/>
    <property type="match status" value="1"/>
</dbReference>
<reference evidence="17 18" key="1">
    <citation type="submission" date="2017-04" db="EMBL/GenBank/DDBJ databases">
        <authorList>
            <person name="Afonso C.L."/>
            <person name="Miller P.J."/>
            <person name="Scott M.A."/>
            <person name="Spackman E."/>
            <person name="Goraichik I."/>
            <person name="Dimitrov K.M."/>
            <person name="Suarez D.L."/>
            <person name="Swayne D.E."/>
        </authorList>
    </citation>
    <scope>NUCLEOTIDE SEQUENCE [LARGE SCALE GENOMIC DNA]</scope>
    <source>
        <strain evidence="17 18">609q</strain>
    </source>
</reference>
<keyword evidence="5 14" id="KW-0808">Transferase</keyword>
<evidence type="ECO:0000256" key="10">
    <source>
        <dbReference type="ARBA" id="ARBA00022840"/>
    </source>
</evidence>
<dbReference type="Gene3D" id="3.40.50.620">
    <property type="entry name" value="HUPs"/>
    <property type="match status" value="1"/>
</dbReference>
<feature type="domain" description="Riboflavin kinase" evidence="15">
    <location>
        <begin position="183"/>
        <end position="308"/>
    </location>
</feature>
<dbReference type="InterPro" id="IPR023468">
    <property type="entry name" value="Riboflavin_kinase"/>
</dbReference>
<evidence type="ECO:0000313" key="17">
    <source>
        <dbReference type="EMBL" id="OYR90390.1"/>
    </source>
</evidence>
<dbReference type="SUPFAM" id="SSF52374">
    <property type="entry name" value="Nucleotidylyl transferase"/>
    <property type="match status" value="1"/>
</dbReference>
<evidence type="ECO:0000313" key="19">
    <source>
        <dbReference type="Proteomes" id="UP000216316"/>
    </source>
</evidence>
<dbReference type="NCBIfam" id="NF004162">
    <property type="entry name" value="PRK05627.1-5"/>
    <property type="match status" value="1"/>
</dbReference>
<dbReference type="Proteomes" id="UP000215828">
    <property type="component" value="Unassembled WGS sequence"/>
</dbReference>
<dbReference type="Pfam" id="PF01687">
    <property type="entry name" value="Flavokinase"/>
    <property type="match status" value="1"/>
</dbReference>
<keyword evidence="3 14" id="KW-0285">Flavoprotein</keyword>
<dbReference type="CDD" id="cd02064">
    <property type="entry name" value="FAD_synthetase_N"/>
    <property type="match status" value="1"/>
</dbReference>
<dbReference type="GO" id="GO:0005524">
    <property type="term" value="F:ATP binding"/>
    <property type="evidence" value="ECO:0007669"/>
    <property type="project" value="UniProtKB-UniRule"/>
</dbReference>
<dbReference type="Proteomes" id="UP000216316">
    <property type="component" value="Unassembled WGS sequence"/>
</dbReference>
<protein>
    <recommendedName>
        <fullName evidence="14">Riboflavin biosynthesis protein</fullName>
    </recommendedName>
    <domain>
        <recommendedName>
            <fullName evidence="14">Riboflavin kinase</fullName>
            <ecNumber evidence="14">2.7.1.26</ecNumber>
        </recommendedName>
        <alternativeName>
            <fullName evidence="14">Flavokinase</fullName>
        </alternativeName>
    </domain>
    <domain>
        <recommendedName>
            <fullName evidence="14">FMN adenylyltransferase</fullName>
            <ecNumber evidence="14">2.7.7.2</ecNumber>
        </recommendedName>
        <alternativeName>
            <fullName evidence="14">FAD pyrophosphorylase</fullName>
        </alternativeName>
        <alternativeName>
            <fullName evidence="14">FAD synthase</fullName>
        </alternativeName>
    </domain>
</protein>
<comment type="pathway">
    <text evidence="2 14">Cofactor biosynthesis; FMN biosynthesis; FMN from riboflavin (ATP route): step 1/1.</text>
</comment>
<evidence type="ECO:0000256" key="5">
    <source>
        <dbReference type="ARBA" id="ARBA00022679"/>
    </source>
</evidence>
<comment type="catalytic activity">
    <reaction evidence="12 14">
        <text>riboflavin + ATP = FMN + ADP + H(+)</text>
        <dbReference type="Rhea" id="RHEA:14357"/>
        <dbReference type="ChEBI" id="CHEBI:15378"/>
        <dbReference type="ChEBI" id="CHEBI:30616"/>
        <dbReference type="ChEBI" id="CHEBI:57986"/>
        <dbReference type="ChEBI" id="CHEBI:58210"/>
        <dbReference type="ChEBI" id="CHEBI:456216"/>
        <dbReference type="EC" id="2.7.1.26"/>
    </reaction>
</comment>
<dbReference type="InterPro" id="IPR014729">
    <property type="entry name" value="Rossmann-like_a/b/a_fold"/>
</dbReference>
<name>A0A256LAR8_9LACO</name>
<reference evidence="18 19" key="3">
    <citation type="submission" date="2017-09" db="EMBL/GenBank/DDBJ databases">
        <title>Tripartite evolution among Lactobacillus johnsonii, Lactobacillus taiwanensis, Lactobacillus reuteri and their rodent host.</title>
        <authorList>
            <person name="Wang T."/>
            <person name="Knowles S."/>
            <person name="Cheng C."/>
        </authorList>
    </citation>
    <scope>NUCLEOTIDE SEQUENCE [LARGE SCALE GENOMIC DNA]</scope>
    <source>
        <strain evidence="17 18">609q</strain>
        <strain evidence="16 19">609u</strain>
    </source>
</reference>
<dbReference type="EMBL" id="NGNV01000065">
    <property type="protein sequence ID" value="OYR86608.1"/>
    <property type="molecule type" value="Genomic_DNA"/>
</dbReference>
<keyword evidence="9 14" id="KW-0274">FAD</keyword>
<comment type="similarity">
    <text evidence="14">Belongs to the ribF family.</text>
</comment>
<evidence type="ECO:0000256" key="8">
    <source>
        <dbReference type="ARBA" id="ARBA00022777"/>
    </source>
</evidence>
<dbReference type="GO" id="GO:0009398">
    <property type="term" value="P:FMN biosynthetic process"/>
    <property type="evidence" value="ECO:0007669"/>
    <property type="project" value="UniProtKB-UniRule"/>
</dbReference>
<dbReference type="GO" id="GO:0009231">
    <property type="term" value="P:riboflavin biosynthetic process"/>
    <property type="evidence" value="ECO:0007669"/>
    <property type="project" value="InterPro"/>
</dbReference>
<comment type="caution">
    <text evidence="17">The sequence shown here is derived from an EMBL/GenBank/DDBJ whole genome shotgun (WGS) entry which is preliminary data.</text>
</comment>
<dbReference type="InterPro" id="IPR023465">
    <property type="entry name" value="Riboflavin_kinase_dom_sf"/>
</dbReference>
<evidence type="ECO:0000256" key="6">
    <source>
        <dbReference type="ARBA" id="ARBA00022695"/>
    </source>
</evidence>
<evidence type="ECO:0000256" key="12">
    <source>
        <dbReference type="ARBA" id="ARBA00047880"/>
    </source>
</evidence>
<dbReference type="EC" id="2.7.7.2" evidence="14"/>
<dbReference type="PANTHER" id="PTHR22749">
    <property type="entry name" value="RIBOFLAVIN KINASE/FMN ADENYLYLTRANSFERASE"/>
    <property type="match status" value="1"/>
</dbReference>
<dbReference type="GO" id="GO:0008531">
    <property type="term" value="F:riboflavin kinase activity"/>
    <property type="evidence" value="ECO:0007669"/>
    <property type="project" value="UniProtKB-UniRule"/>
</dbReference>
<keyword evidence="19" id="KW-1185">Reference proteome</keyword>
<dbReference type="EMBL" id="NGNX01000055">
    <property type="protein sequence ID" value="OYR90390.1"/>
    <property type="molecule type" value="Genomic_DNA"/>
</dbReference>
<dbReference type="FunFam" id="3.40.50.620:FF:000021">
    <property type="entry name" value="Riboflavin biosynthesis protein"/>
    <property type="match status" value="1"/>
</dbReference>
<comment type="catalytic activity">
    <reaction evidence="13 14">
        <text>FMN + ATP + H(+) = FAD + diphosphate</text>
        <dbReference type="Rhea" id="RHEA:17237"/>
        <dbReference type="ChEBI" id="CHEBI:15378"/>
        <dbReference type="ChEBI" id="CHEBI:30616"/>
        <dbReference type="ChEBI" id="CHEBI:33019"/>
        <dbReference type="ChEBI" id="CHEBI:57692"/>
        <dbReference type="ChEBI" id="CHEBI:58210"/>
        <dbReference type="EC" id="2.7.7.2"/>
    </reaction>
</comment>
<dbReference type="UniPathway" id="UPA00276">
    <property type="reaction ID" value="UER00406"/>
</dbReference>
<dbReference type="InterPro" id="IPR015865">
    <property type="entry name" value="Riboflavin_kinase_bac/euk"/>
</dbReference>
<evidence type="ECO:0000313" key="16">
    <source>
        <dbReference type="EMBL" id="OYR86608.1"/>
    </source>
</evidence>
<keyword evidence="8 14" id="KW-0418">Kinase</keyword>
<evidence type="ECO:0000256" key="2">
    <source>
        <dbReference type="ARBA" id="ARBA00005201"/>
    </source>
</evidence>
<evidence type="ECO:0000256" key="9">
    <source>
        <dbReference type="ARBA" id="ARBA00022827"/>
    </source>
</evidence>
<dbReference type="NCBIfam" id="TIGR00083">
    <property type="entry name" value="ribF"/>
    <property type="match status" value="1"/>
</dbReference>
<dbReference type="InterPro" id="IPR002606">
    <property type="entry name" value="Riboflavin_kinase_bac"/>
</dbReference>
<dbReference type="UniPathway" id="UPA00277">
    <property type="reaction ID" value="UER00407"/>
</dbReference>
<evidence type="ECO:0000256" key="13">
    <source>
        <dbReference type="ARBA" id="ARBA00049494"/>
    </source>
</evidence>
<organism evidence="17 18">
    <name type="scientific">Lactobacillus taiwanensis</name>
    <dbReference type="NCBI Taxonomy" id="508451"/>
    <lineage>
        <taxon>Bacteria</taxon>
        <taxon>Bacillati</taxon>
        <taxon>Bacillota</taxon>
        <taxon>Bacilli</taxon>
        <taxon>Lactobacillales</taxon>
        <taxon>Lactobacillaceae</taxon>
        <taxon>Lactobacillus</taxon>
    </lineage>
</organism>
<evidence type="ECO:0000259" key="15">
    <source>
        <dbReference type="SMART" id="SM00904"/>
    </source>
</evidence>
<dbReference type="AlphaFoldDB" id="A0A256LAR8"/>
<evidence type="ECO:0000256" key="3">
    <source>
        <dbReference type="ARBA" id="ARBA00022630"/>
    </source>
</evidence>
<dbReference type="SMART" id="SM00904">
    <property type="entry name" value="Flavokinase"/>
    <property type="match status" value="1"/>
</dbReference>
<keyword evidence="10 14" id="KW-0067">ATP-binding</keyword>
<evidence type="ECO:0000256" key="14">
    <source>
        <dbReference type="PIRNR" id="PIRNR004491"/>
    </source>
</evidence>
<gene>
    <name evidence="16" type="ORF">CBF53_11285</name>
    <name evidence="17" type="ORF">CBF70_09015</name>
</gene>
<evidence type="ECO:0000256" key="4">
    <source>
        <dbReference type="ARBA" id="ARBA00022643"/>
    </source>
</evidence>
<evidence type="ECO:0000313" key="18">
    <source>
        <dbReference type="Proteomes" id="UP000215828"/>
    </source>
</evidence>
<dbReference type="Gene3D" id="2.40.30.30">
    <property type="entry name" value="Riboflavin kinase-like"/>
    <property type="match status" value="1"/>
</dbReference>
<evidence type="ECO:0000256" key="7">
    <source>
        <dbReference type="ARBA" id="ARBA00022741"/>
    </source>
</evidence>
<dbReference type="InterPro" id="IPR015864">
    <property type="entry name" value="FAD_synthase"/>
</dbReference>
<proteinExistence type="inferred from homology"/>
<keyword evidence="7 14" id="KW-0547">Nucleotide-binding</keyword>
<dbReference type="GO" id="GO:0006747">
    <property type="term" value="P:FAD biosynthetic process"/>
    <property type="evidence" value="ECO:0007669"/>
    <property type="project" value="UniProtKB-UniRule"/>
</dbReference>
<dbReference type="EC" id="2.7.1.26" evidence="14"/>
<keyword evidence="6 14" id="KW-0548">Nucleotidyltransferase</keyword>
<dbReference type="RefSeq" id="WP_094516801.1">
    <property type="nucleotide sequence ID" value="NZ_NGNV01000065.1"/>
</dbReference>
<keyword evidence="4 14" id="KW-0288">FMN</keyword>
<accession>A0A256LAR8</accession>
<keyword evidence="11" id="KW-0511">Multifunctional enzyme</keyword>
<reference evidence="16 19" key="2">
    <citation type="submission" date="2017-05" db="EMBL/GenBank/DDBJ databases">
        <authorList>
            <person name="Lin X.B."/>
            <person name="Stothard P."/>
            <person name="Tasseva G."/>
            <person name="Walter J."/>
        </authorList>
    </citation>
    <scope>NUCLEOTIDE SEQUENCE [LARGE SCALE GENOMIC DNA]</scope>
    <source>
        <strain evidence="16 19">609u</strain>
    </source>
</reference>
<dbReference type="Pfam" id="PF06574">
    <property type="entry name" value="FAD_syn"/>
    <property type="match status" value="1"/>
</dbReference>
<dbReference type="PIRSF" id="PIRSF004491">
    <property type="entry name" value="FAD_Synth"/>
    <property type="match status" value="1"/>
</dbReference>
<dbReference type="SUPFAM" id="SSF82114">
    <property type="entry name" value="Riboflavin kinase-like"/>
    <property type="match status" value="1"/>
</dbReference>
<comment type="pathway">
    <text evidence="1 14">Cofactor biosynthesis; FAD biosynthesis; FAD from FMN: step 1/1.</text>
</comment>
<sequence length="312" mass="36095">MKIITLDYPITAPITNEKVVLSLGFFDGVHIGHQKLIKDAKLIAEKKNLPLMVMTFDKHPKEIYKNDHKFVYLETEREKEHKMEKLGIDYLVIIKFTKEFSQLSPQDFVDQVVMKLKADTVVVGFDYTYGPKDIANVENFPKFAKDRFKIVVEPKQAIDKIKVGSTFIRKVIQRGNVELAAALLGQPYETSGIIVHGFRRGHKIGFPTANLEIEWSKVLPAEGVYATRAKINGKWHDAMTSVGYNETFKTNHGLTIETNIFDFDEEAYGKQLTLAWYKFMRKNEKFSGIEDLSRQLDQDKRNIKQYFYELEK</sequence>